<sequence>MKKGDVKLNAIYNFLKEFSALNGFPPSVREIGAKFGIKSTSTVHYYLEKLKQSGVIQQEENKKRAVVINGNNRTGANFVPLVGNVSAGKGILAQENIEEEIPLPQSMFTGKDLYLLRVEGQSMINAGIDDGDFVVVRQQNEVDLGEIAVVLWQEKATIKRIAQISPNLVLHPENDSMEDIVITPDESPSIIGKVVGCLKKF</sequence>
<keyword evidence="11" id="KW-0742">SOS response</keyword>
<feature type="domain" description="Peptidase S24/S26A/S26B/S26C" evidence="13">
    <location>
        <begin position="80"/>
        <end position="195"/>
    </location>
</feature>
<dbReference type="InterPro" id="IPR036390">
    <property type="entry name" value="WH_DNA-bd_sf"/>
</dbReference>
<dbReference type="InterPro" id="IPR036286">
    <property type="entry name" value="LexA/Signal_pep-like_sf"/>
</dbReference>
<dbReference type="GO" id="GO:0003677">
    <property type="term" value="F:DNA binding"/>
    <property type="evidence" value="ECO:0007669"/>
    <property type="project" value="UniProtKB-KW"/>
</dbReference>
<evidence type="ECO:0000256" key="11">
    <source>
        <dbReference type="ARBA" id="ARBA00023236"/>
    </source>
</evidence>
<dbReference type="InterPro" id="IPR006199">
    <property type="entry name" value="LexA_DNA-bd_dom"/>
</dbReference>
<gene>
    <name evidence="15" type="primary">lexA</name>
    <name evidence="15" type="ORF">IAC95_03500</name>
</gene>
<dbReference type="InterPro" id="IPR036388">
    <property type="entry name" value="WH-like_DNA-bd_sf"/>
</dbReference>
<evidence type="ECO:0000313" key="16">
    <source>
        <dbReference type="Proteomes" id="UP000824200"/>
    </source>
</evidence>
<evidence type="ECO:0000256" key="5">
    <source>
        <dbReference type="ARBA" id="ARBA00022801"/>
    </source>
</evidence>
<reference evidence="15" key="2">
    <citation type="journal article" date="2021" name="PeerJ">
        <title>Extensive microbial diversity within the chicken gut microbiome revealed by metagenomics and culture.</title>
        <authorList>
            <person name="Gilroy R."/>
            <person name="Ravi A."/>
            <person name="Getino M."/>
            <person name="Pursley I."/>
            <person name="Horton D.L."/>
            <person name="Alikhan N.F."/>
            <person name="Baker D."/>
            <person name="Gharbi K."/>
            <person name="Hall N."/>
            <person name="Watson M."/>
            <person name="Adriaenssens E.M."/>
            <person name="Foster-Nyarko E."/>
            <person name="Jarju S."/>
            <person name="Secka A."/>
            <person name="Antonio M."/>
            <person name="Oren A."/>
            <person name="Chaudhuri R.R."/>
            <person name="La Ragione R."/>
            <person name="Hildebrand F."/>
            <person name="Pallen M.J."/>
        </authorList>
    </citation>
    <scope>NUCLEOTIDE SEQUENCE</scope>
    <source>
        <strain evidence="15">CHK121-14286</strain>
    </source>
</reference>
<dbReference type="AlphaFoldDB" id="A0A9D1J8I2"/>
<keyword evidence="2" id="KW-0678">Repressor</keyword>
<evidence type="ECO:0000256" key="1">
    <source>
        <dbReference type="ARBA" id="ARBA00007484"/>
    </source>
</evidence>
<dbReference type="EMBL" id="DVHL01000029">
    <property type="protein sequence ID" value="HIR65932.1"/>
    <property type="molecule type" value="Genomic_DNA"/>
</dbReference>
<dbReference type="NCBIfam" id="TIGR00498">
    <property type="entry name" value="lexA"/>
    <property type="match status" value="1"/>
</dbReference>
<evidence type="ECO:0000256" key="6">
    <source>
        <dbReference type="ARBA" id="ARBA00022813"/>
    </source>
</evidence>
<dbReference type="SUPFAM" id="SSF51306">
    <property type="entry name" value="LexA/Signal peptidase"/>
    <property type="match status" value="1"/>
</dbReference>
<evidence type="ECO:0000256" key="9">
    <source>
        <dbReference type="ARBA" id="ARBA00023163"/>
    </source>
</evidence>
<dbReference type="Gene3D" id="1.10.10.10">
    <property type="entry name" value="Winged helix-like DNA-binding domain superfamily/Winged helix DNA-binding domain"/>
    <property type="match status" value="1"/>
</dbReference>
<name>A0A9D1J8I2_9BACT</name>
<evidence type="ECO:0000256" key="10">
    <source>
        <dbReference type="ARBA" id="ARBA00023204"/>
    </source>
</evidence>
<dbReference type="GO" id="GO:0006508">
    <property type="term" value="P:proteolysis"/>
    <property type="evidence" value="ECO:0007669"/>
    <property type="project" value="InterPro"/>
</dbReference>
<dbReference type="EC" id="3.4.21.88" evidence="15"/>
<keyword evidence="3" id="KW-0235">DNA replication</keyword>
<organism evidence="15 16">
    <name type="scientific">Candidatus Fimimonas gallinarum</name>
    <dbReference type="NCBI Taxonomy" id="2840821"/>
    <lineage>
        <taxon>Bacteria</taxon>
        <taxon>Pseudomonadati</taxon>
        <taxon>Myxococcota</taxon>
        <taxon>Myxococcia</taxon>
        <taxon>Myxococcales</taxon>
        <taxon>Cystobacterineae</taxon>
        <taxon>Myxococcaceae</taxon>
        <taxon>Myxococcaceae incertae sedis</taxon>
        <taxon>Candidatus Fimimonas</taxon>
    </lineage>
</organism>
<dbReference type="SUPFAM" id="SSF46785">
    <property type="entry name" value="Winged helix' DNA-binding domain"/>
    <property type="match status" value="1"/>
</dbReference>
<keyword evidence="7" id="KW-0805">Transcription regulation</keyword>
<dbReference type="GO" id="GO:0006281">
    <property type="term" value="P:DNA repair"/>
    <property type="evidence" value="ECO:0007669"/>
    <property type="project" value="UniProtKB-KW"/>
</dbReference>
<dbReference type="PANTHER" id="PTHR33516:SF2">
    <property type="entry name" value="LEXA REPRESSOR-RELATED"/>
    <property type="match status" value="1"/>
</dbReference>
<keyword evidence="10" id="KW-0234">DNA repair</keyword>
<dbReference type="GO" id="GO:0045892">
    <property type="term" value="P:negative regulation of DNA-templated transcription"/>
    <property type="evidence" value="ECO:0007669"/>
    <property type="project" value="InterPro"/>
</dbReference>
<evidence type="ECO:0000256" key="7">
    <source>
        <dbReference type="ARBA" id="ARBA00023015"/>
    </source>
</evidence>
<dbReference type="GO" id="GO:0006260">
    <property type="term" value="P:DNA replication"/>
    <property type="evidence" value="ECO:0007669"/>
    <property type="project" value="UniProtKB-KW"/>
</dbReference>
<reference evidence="15" key="1">
    <citation type="submission" date="2020-10" db="EMBL/GenBank/DDBJ databases">
        <authorList>
            <person name="Gilroy R."/>
        </authorList>
    </citation>
    <scope>NUCLEOTIDE SEQUENCE</scope>
    <source>
        <strain evidence="15">CHK121-14286</strain>
    </source>
</reference>
<dbReference type="Proteomes" id="UP000824200">
    <property type="component" value="Unassembled WGS sequence"/>
</dbReference>
<comment type="similarity">
    <text evidence="1 12">Belongs to the peptidase S24 family.</text>
</comment>
<keyword evidence="6 12" id="KW-0068">Autocatalytic cleavage</keyword>
<evidence type="ECO:0000259" key="13">
    <source>
        <dbReference type="Pfam" id="PF00717"/>
    </source>
</evidence>
<proteinExistence type="inferred from homology"/>
<evidence type="ECO:0000313" key="15">
    <source>
        <dbReference type="EMBL" id="HIR65932.1"/>
    </source>
</evidence>
<evidence type="ECO:0000256" key="3">
    <source>
        <dbReference type="ARBA" id="ARBA00022705"/>
    </source>
</evidence>
<dbReference type="InterPro" id="IPR006200">
    <property type="entry name" value="LexA"/>
</dbReference>
<evidence type="ECO:0000259" key="14">
    <source>
        <dbReference type="Pfam" id="PF01726"/>
    </source>
</evidence>
<dbReference type="InterPro" id="IPR015927">
    <property type="entry name" value="Peptidase_S24_S26A/B/C"/>
</dbReference>
<keyword evidence="8" id="KW-0238">DNA-binding</keyword>
<keyword evidence="9" id="KW-0804">Transcription</keyword>
<dbReference type="InterPro" id="IPR039418">
    <property type="entry name" value="LexA-like"/>
</dbReference>
<dbReference type="Pfam" id="PF01726">
    <property type="entry name" value="LexA_DNA_bind"/>
    <property type="match status" value="1"/>
</dbReference>
<keyword evidence="5 12" id="KW-0378">Hydrolase</keyword>
<dbReference type="GO" id="GO:0009432">
    <property type="term" value="P:SOS response"/>
    <property type="evidence" value="ECO:0007669"/>
    <property type="project" value="UniProtKB-KW"/>
</dbReference>
<dbReference type="PRINTS" id="PR00726">
    <property type="entry name" value="LEXASERPTASE"/>
</dbReference>
<evidence type="ECO:0000256" key="8">
    <source>
        <dbReference type="ARBA" id="ARBA00023125"/>
    </source>
</evidence>
<dbReference type="PANTHER" id="PTHR33516">
    <property type="entry name" value="LEXA REPRESSOR"/>
    <property type="match status" value="1"/>
</dbReference>
<evidence type="ECO:0000256" key="2">
    <source>
        <dbReference type="ARBA" id="ARBA00022491"/>
    </source>
</evidence>
<dbReference type="GO" id="GO:0004252">
    <property type="term" value="F:serine-type endopeptidase activity"/>
    <property type="evidence" value="ECO:0007669"/>
    <property type="project" value="UniProtKB-EC"/>
</dbReference>
<accession>A0A9D1J8I2</accession>
<keyword evidence="4" id="KW-0227">DNA damage</keyword>
<feature type="domain" description="LexA repressor DNA-binding" evidence="14">
    <location>
        <begin position="11"/>
        <end position="65"/>
    </location>
</feature>
<evidence type="ECO:0000256" key="12">
    <source>
        <dbReference type="RuleBase" id="RU003991"/>
    </source>
</evidence>
<dbReference type="InterPro" id="IPR050077">
    <property type="entry name" value="LexA_repressor"/>
</dbReference>
<evidence type="ECO:0000256" key="4">
    <source>
        <dbReference type="ARBA" id="ARBA00022763"/>
    </source>
</evidence>
<protein>
    <submittedName>
        <fullName evidence="15">Transcriptional repressor LexA</fullName>
        <ecNumber evidence="15">3.4.21.88</ecNumber>
    </submittedName>
</protein>
<dbReference type="Gene3D" id="2.10.109.10">
    <property type="entry name" value="Umud Fragment, subunit A"/>
    <property type="match status" value="1"/>
</dbReference>
<comment type="caution">
    <text evidence="15">The sequence shown here is derived from an EMBL/GenBank/DDBJ whole genome shotgun (WGS) entry which is preliminary data.</text>
</comment>
<dbReference type="CDD" id="cd06529">
    <property type="entry name" value="S24_LexA-like"/>
    <property type="match status" value="1"/>
</dbReference>
<dbReference type="InterPro" id="IPR006197">
    <property type="entry name" value="Peptidase_S24_LexA"/>
</dbReference>
<dbReference type="Pfam" id="PF00717">
    <property type="entry name" value="Peptidase_S24"/>
    <property type="match status" value="1"/>
</dbReference>